<sequence length="617" mass="66266">MHPSVSQLLACIASLQMVVWAAPSSPNSQPFEHLKRQANATGSSNLEIDLGYEIYEGYHNATADINYWKGIRFAAPPLGDLRWQAPQPPVVNRSNVLPASDYGPICPQSPNGGTAPEGYGDEDCLVLNVWAPPNAQNLPVLVWIHGGGYGQGNGQEDLTYIINENGNNFIGVAIQYRLGAFGFLSSDEVFRRGVVNAGILDQTFALKWVQTYIHLFGGDPTQVTISGESAGGGSVMLQTMAYGGTLGTTLFQNAFSSSPYLPMQYGYGDWVPSQSYYAFASRAGCFGATAYGYETRGNTIFDCLINKDTQTLQNASFFTSASANYGIWGFLPVTDGVFIQDLPSTQLAERRVNGQRLLVGNNAEEGAPFVSQNITTEADLVTWLQLTFPLFSNSDVAKVLLYYPTGNASTNSNADEYATSGYTGANANNVSAVATGQQQRANNIYSETTFICPSYWMAQAFSDPPRTSYRYQYSVVPALHGNDVSAYFGPVGAAANQGPDFVRAFMHIVGNFVTANDPSISSAIANGAASASSNGSVSANAASTWPPFDIYAPYQLNLNQTGGTEISTDTGIGEGNSTIYVSPGLRNDFTLANAYTWEGGRGYRCDFWRSVGAIVPE</sequence>
<dbReference type="EMBL" id="JAUTXU010000097">
    <property type="protein sequence ID" value="KAK3708878.1"/>
    <property type="molecule type" value="Genomic_DNA"/>
</dbReference>
<dbReference type="Proteomes" id="UP001281147">
    <property type="component" value="Unassembled WGS sequence"/>
</dbReference>
<comment type="caution">
    <text evidence="1">The sequence shown here is derived from an EMBL/GenBank/DDBJ whole genome shotgun (WGS) entry which is preliminary data.</text>
</comment>
<protein>
    <submittedName>
        <fullName evidence="1">Uncharacterized protein</fullName>
    </submittedName>
</protein>
<organism evidence="1 2">
    <name type="scientific">Vermiconidia calcicola</name>
    <dbReference type="NCBI Taxonomy" id="1690605"/>
    <lineage>
        <taxon>Eukaryota</taxon>
        <taxon>Fungi</taxon>
        <taxon>Dikarya</taxon>
        <taxon>Ascomycota</taxon>
        <taxon>Pezizomycotina</taxon>
        <taxon>Dothideomycetes</taxon>
        <taxon>Dothideomycetidae</taxon>
        <taxon>Mycosphaerellales</taxon>
        <taxon>Extremaceae</taxon>
        <taxon>Vermiconidia</taxon>
    </lineage>
</organism>
<accession>A0ACC3N3W1</accession>
<evidence type="ECO:0000313" key="2">
    <source>
        <dbReference type="Proteomes" id="UP001281147"/>
    </source>
</evidence>
<name>A0ACC3N3W1_9PEZI</name>
<keyword evidence="2" id="KW-1185">Reference proteome</keyword>
<evidence type="ECO:0000313" key="1">
    <source>
        <dbReference type="EMBL" id="KAK3708878.1"/>
    </source>
</evidence>
<reference evidence="1" key="1">
    <citation type="submission" date="2023-07" db="EMBL/GenBank/DDBJ databases">
        <title>Black Yeasts Isolated from many extreme environments.</title>
        <authorList>
            <person name="Coleine C."/>
            <person name="Stajich J.E."/>
            <person name="Selbmann L."/>
        </authorList>
    </citation>
    <scope>NUCLEOTIDE SEQUENCE</scope>
    <source>
        <strain evidence="1">CCFEE 5714</strain>
    </source>
</reference>
<proteinExistence type="predicted"/>
<gene>
    <name evidence="1" type="ORF">LTR37_011208</name>
</gene>